<keyword evidence="2" id="KW-0472">Membrane</keyword>
<dbReference type="SUPFAM" id="SSF53254">
    <property type="entry name" value="Phosphoglycerate mutase-like"/>
    <property type="match status" value="1"/>
</dbReference>
<evidence type="ECO:0000256" key="1">
    <source>
        <dbReference type="ARBA" id="ARBA00022801"/>
    </source>
</evidence>
<keyword evidence="2" id="KW-1133">Transmembrane helix</keyword>
<keyword evidence="4" id="KW-1185">Reference proteome</keyword>
<dbReference type="InterPro" id="IPR029033">
    <property type="entry name" value="His_PPase_superfam"/>
</dbReference>
<organism evidence="3 4">
    <name type="scientific">Filobasidium floriforme</name>
    <dbReference type="NCBI Taxonomy" id="5210"/>
    <lineage>
        <taxon>Eukaryota</taxon>
        <taxon>Fungi</taxon>
        <taxon>Dikarya</taxon>
        <taxon>Basidiomycota</taxon>
        <taxon>Agaricomycotina</taxon>
        <taxon>Tremellomycetes</taxon>
        <taxon>Filobasidiales</taxon>
        <taxon>Filobasidiaceae</taxon>
        <taxon>Filobasidium</taxon>
    </lineage>
</organism>
<dbReference type="GO" id="GO:0003993">
    <property type="term" value="F:acid phosphatase activity"/>
    <property type="evidence" value="ECO:0007669"/>
    <property type="project" value="TreeGrafter"/>
</dbReference>
<comment type="caution">
    <text evidence="3">The sequence shown here is derived from an EMBL/GenBank/DDBJ whole genome shotgun (WGS) entry which is preliminary data.</text>
</comment>
<dbReference type="Gene3D" id="3.40.50.1240">
    <property type="entry name" value="Phosphoglycerate mutase-like"/>
    <property type="match status" value="1"/>
</dbReference>
<keyword evidence="1" id="KW-0378">Hydrolase</keyword>
<name>A0A8K0JQW3_9TREE</name>
<protein>
    <submittedName>
        <fullName evidence="3">Uncharacterized protein</fullName>
    </submittedName>
</protein>
<evidence type="ECO:0000313" key="3">
    <source>
        <dbReference type="EMBL" id="KAG7563008.1"/>
    </source>
</evidence>
<evidence type="ECO:0000313" key="4">
    <source>
        <dbReference type="Proteomes" id="UP000812966"/>
    </source>
</evidence>
<evidence type="ECO:0000256" key="2">
    <source>
        <dbReference type="SAM" id="Phobius"/>
    </source>
</evidence>
<keyword evidence="2" id="KW-0812">Transmembrane</keyword>
<reference evidence="3" key="1">
    <citation type="submission" date="2020-04" db="EMBL/GenBank/DDBJ databases">
        <title>Analysis of mating type loci in Filobasidium floriforme.</title>
        <authorList>
            <person name="Nowrousian M."/>
        </authorList>
    </citation>
    <scope>NUCLEOTIDE SEQUENCE</scope>
    <source>
        <strain evidence="3">CBS 6242</strain>
    </source>
</reference>
<gene>
    <name evidence="3" type="ORF">FFLO_01566</name>
</gene>
<dbReference type="Proteomes" id="UP000812966">
    <property type="component" value="Unassembled WGS sequence"/>
</dbReference>
<dbReference type="PANTHER" id="PTHR20963:SF24">
    <property type="entry name" value="3-PHYTASE B"/>
    <property type="match status" value="1"/>
</dbReference>
<dbReference type="EMBL" id="JABELV010000022">
    <property type="protein sequence ID" value="KAG7563008.1"/>
    <property type="molecule type" value="Genomic_DNA"/>
</dbReference>
<dbReference type="OrthoDB" id="6509975at2759"/>
<proteinExistence type="predicted"/>
<dbReference type="AlphaFoldDB" id="A0A8K0JQW3"/>
<dbReference type="PANTHER" id="PTHR20963">
    <property type="entry name" value="MULTIPLE INOSITOL POLYPHOSPHATE PHOSPHATASE-RELATED"/>
    <property type="match status" value="1"/>
</dbReference>
<dbReference type="CDD" id="cd07061">
    <property type="entry name" value="HP_HAP_like"/>
    <property type="match status" value="1"/>
</dbReference>
<dbReference type="Pfam" id="PF00328">
    <property type="entry name" value="His_Phos_2"/>
    <property type="match status" value="1"/>
</dbReference>
<accession>A0A8K0JQW3</accession>
<feature type="transmembrane region" description="Helical" evidence="2">
    <location>
        <begin position="27"/>
        <end position="43"/>
    </location>
</feature>
<dbReference type="InterPro" id="IPR000560">
    <property type="entry name" value="His_Pase_clade-2"/>
</dbReference>
<sequence length="429" mass="47461">MMEQPSSYDGARPGRPASYMGFTRRRYFFCLVFLTSIVALLYYRSPLSTLPRQTSAYGQTEQKEDSEFSPLRIPWTPRQRSILACQGPYTPSFLNSTPPLAAPPEDAQGRPYDLIGVVILQRHTARYPTTKALAKILHALNKIERLPSVASGGQTRSLEDYVKFVESWKSRAGELTDEGRKIAHEFGLLYRARYAGLLDAHAEDGPAVFVRSSGSGRVVETAGYLINGMMNRTFHIGNKGDLPKPDVVFPAGKPAEGRNPIGESESIGPEYDHYAAIGSQTSRSYLHTWASSVLPHLRRILGEKPGETLQGVDALALMSLCAFETQQPITGLGMAVPWSSWCDTYRSLGDERELAIWEGYAKWYDVTKWHIRGPGNPAAAKGGLPWVGDLDQRVKDLGSASNDKDETLSNPGPRVYIDVGHLHCSWDSL</sequence>